<keyword evidence="2" id="KW-1185">Reference proteome</keyword>
<dbReference type="EMBL" id="JRKL02013949">
    <property type="protein sequence ID" value="KAF3942541.1"/>
    <property type="molecule type" value="Genomic_DNA"/>
</dbReference>
<organism evidence="1 2">
    <name type="scientific">Castanea mollissima</name>
    <name type="common">Chinese chestnut</name>
    <dbReference type="NCBI Taxonomy" id="60419"/>
    <lineage>
        <taxon>Eukaryota</taxon>
        <taxon>Viridiplantae</taxon>
        <taxon>Streptophyta</taxon>
        <taxon>Embryophyta</taxon>
        <taxon>Tracheophyta</taxon>
        <taxon>Spermatophyta</taxon>
        <taxon>Magnoliopsida</taxon>
        <taxon>eudicotyledons</taxon>
        <taxon>Gunneridae</taxon>
        <taxon>Pentapetalae</taxon>
        <taxon>rosids</taxon>
        <taxon>fabids</taxon>
        <taxon>Fagales</taxon>
        <taxon>Fagaceae</taxon>
        <taxon>Castanea</taxon>
    </lineage>
</organism>
<dbReference type="AlphaFoldDB" id="A0A8J4Q4J5"/>
<comment type="caution">
    <text evidence="1">The sequence shown here is derived from an EMBL/GenBank/DDBJ whole genome shotgun (WGS) entry which is preliminary data.</text>
</comment>
<protein>
    <submittedName>
        <fullName evidence="1">Uncharacterized protein</fullName>
    </submittedName>
</protein>
<accession>A0A8J4Q4J5</accession>
<gene>
    <name evidence="1" type="ORF">CMV_030812</name>
</gene>
<reference evidence="1" key="1">
    <citation type="submission" date="2020-03" db="EMBL/GenBank/DDBJ databases">
        <title>Castanea mollissima Vanexum genome sequencing.</title>
        <authorList>
            <person name="Staton M."/>
        </authorList>
    </citation>
    <scope>NUCLEOTIDE SEQUENCE</scope>
    <source>
        <tissue evidence="1">Leaf</tissue>
    </source>
</reference>
<evidence type="ECO:0000313" key="1">
    <source>
        <dbReference type="EMBL" id="KAF3942541.1"/>
    </source>
</evidence>
<name>A0A8J4Q4J5_9ROSI</name>
<dbReference type="Proteomes" id="UP000737018">
    <property type="component" value="Unassembled WGS sequence"/>
</dbReference>
<proteinExistence type="predicted"/>
<evidence type="ECO:0000313" key="2">
    <source>
        <dbReference type="Proteomes" id="UP000737018"/>
    </source>
</evidence>
<sequence>VSLVGELFVIQCIGRPLFPCCNRNYGRFKSISFTERYSAFNSHWNVVCDSHNYCNVSSFCVFVWSPCHQKEATGRQHLAAFNYEANP</sequence>
<feature type="non-terminal residue" evidence="1">
    <location>
        <position position="1"/>
    </location>
</feature>